<name>A0A4R1PSW0_9GAMM</name>
<dbReference type="EMBL" id="SMMU01000018">
    <property type="protein sequence ID" value="TCL29455.1"/>
    <property type="molecule type" value="Genomic_DNA"/>
</dbReference>
<accession>A0A4R1PSW0</accession>
<reference evidence="1 2" key="1">
    <citation type="submission" date="2019-03" db="EMBL/GenBank/DDBJ databases">
        <title>Genomic Encyclopedia of Type Strains, Phase IV (KMG-IV): sequencing the most valuable type-strain genomes for metagenomic binning, comparative biology and taxonomic classification.</title>
        <authorList>
            <person name="Goeker M."/>
        </authorList>
    </citation>
    <scope>NUCLEOTIDE SEQUENCE [LARGE SCALE GENOMIC DNA]</scope>
    <source>
        <strain evidence="1 2">DSM 2286</strain>
    </source>
</reference>
<comment type="caution">
    <text evidence="1">The sequence shown here is derived from an EMBL/GenBank/DDBJ whole genome shotgun (WGS) entry which is preliminary data.</text>
</comment>
<dbReference type="Proteomes" id="UP000295169">
    <property type="component" value="Unassembled WGS sequence"/>
</dbReference>
<organism evidence="1 2">
    <name type="scientific">Azotobacter chroococcum</name>
    <dbReference type="NCBI Taxonomy" id="353"/>
    <lineage>
        <taxon>Bacteria</taxon>
        <taxon>Pseudomonadati</taxon>
        <taxon>Pseudomonadota</taxon>
        <taxon>Gammaproteobacteria</taxon>
        <taxon>Pseudomonadales</taxon>
        <taxon>Pseudomonadaceae</taxon>
        <taxon>Azotobacter</taxon>
    </lineage>
</organism>
<dbReference type="AlphaFoldDB" id="A0A4R1PSW0"/>
<protein>
    <submittedName>
        <fullName evidence="1">Uncharacterized protein</fullName>
    </submittedName>
</protein>
<gene>
    <name evidence="1" type="ORF">EV691_11859</name>
</gene>
<evidence type="ECO:0000313" key="2">
    <source>
        <dbReference type="Proteomes" id="UP000295169"/>
    </source>
</evidence>
<evidence type="ECO:0000313" key="1">
    <source>
        <dbReference type="EMBL" id="TCL29455.1"/>
    </source>
</evidence>
<sequence>MSFYPSKGAWGLLFLICVPLLVAGYFGYRVMTSVYKQEWGNGVVIRADEYVQSGDWVFDCEYGRLVSRRPLPVPIAELERVGKLDIGQSYLKEEDRAPAREALKAITGRKDWYRELRYAYSDLEESVVGETSSLKAHRFTMLANHRGGTWEVDVWHWVGYGDSEFSVYIEPYDEENHVDHAKALKQAAQSCPAPQ</sequence>
<dbReference type="RefSeq" id="WP_131297678.1">
    <property type="nucleotide sequence ID" value="NZ_SJAA01000027.1"/>
</dbReference>
<proteinExistence type="predicted"/>